<dbReference type="EMBL" id="CP001511">
    <property type="protein sequence ID" value="ACS43375.1"/>
    <property type="molecule type" value="Genomic_DNA"/>
</dbReference>
<geneLocation type="plasmid" evidence="1 2">
    <name>megaplasmid</name>
</geneLocation>
<dbReference type="KEGG" id="mea:Mex_2p0528"/>
<proteinExistence type="predicted"/>
<sequence length="74" mass="8011">MSWTAVQSAAPFGIAPVPKAWGPVEGWTAVQYDRPAHAARPAFGAFRAASGLDSCPVRRARARLIRRLLPTILQ</sequence>
<keyword evidence="2" id="KW-1185">Reference proteome</keyword>
<name>C5B4J3_METEA</name>
<reference evidence="1 2" key="1">
    <citation type="journal article" date="2009" name="PLoS ONE">
        <title>Methylobacterium genome sequences: a reference blueprint to investigate microbial metabolism of C1 compounds from natural and industrial sources.</title>
        <authorList>
            <person name="Vuilleumier S."/>
            <person name="Chistoserdova L."/>
            <person name="Lee M.-C."/>
            <person name="Bringel F."/>
            <person name="Lajus A."/>
            <person name="Zhou Y."/>
            <person name="Gourion B."/>
            <person name="Barbe V."/>
            <person name="Chang J."/>
            <person name="Cruveiller S."/>
            <person name="Dossat C."/>
            <person name="Gillett W."/>
            <person name="Gruffaz C."/>
            <person name="Haugen E."/>
            <person name="Hourcade E."/>
            <person name="Levy R."/>
            <person name="Mangenot S."/>
            <person name="Muller E."/>
            <person name="Nadalig T."/>
            <person name="Pagni M."/>
            <person name="Penny C."/>
            <person name="Peyraud R."/>
            <person name="Robinson D.G."/>
            <person name="Roche D."/>
            <person name="Rouy Z."/>
            <person name="Saenampechek C."/>
            <person name="Salvignol G."/>
            <person name="Vallenet D."/>
            <person name="Wu Z."/>
            <person name="Marx C.J."/>
            <person name="Vorholt J.A."/>
            <person name="Olson M.V."/>
            <person name="Kaul R."/>
            <person name="Weissenbach J."/>
            <person name="Medigue C."/>
            <person name="Lidstrom M.E."/>
        </authorList>
    </citation>
    <scope>NUCLEOTIDE SEQUENCE [LARGE SCALE GENOMIC DNA]</scope>
    <source>
        <strain evidence="2">ATCC 14718 / DSM 1338 / JCM 2805 / NCIMB 9133 / AM1</strain>
    </source>
</reference>
<organism evidence="1 2">
    <name type="scientific">Methylorubrum extorquens (strain ATCC 14718 / DSM 1338 / JCM 2805 / NCIMB 9133 / AM1)</name>
    <name type="common">Methylobacterium extorquens</name>
    <dbReference type="NCBI Taxonomy" id="272630"/>
    <lineage>
        <taxon>Bacteria</taxon>
        <taxon>Pseudomonadati</taxon>
        <taxon>Pseudomonadota</taxon>
        <taxon>Alphaproteobacteria</taxon>
        <taxon>Hyphomicrobiales</taxon>
        <taxon>Methylobacteriaceae</taxon>
        <taxon>Methylorubrum</taxon>
    </lineage>
</organism>
<dbReference type="AlphaFoldDB" id="C5B4J3"/>
<protein>
    <submittedName>
        <fullName evidence="1">Uncharacterized protein</fullName>
    </submittedName>
</protein>
<dbReference type="HOGENOM" id="CLU_2683606_0_0_5"/>
<accession>C5B4J3</accession>
<keyword evidence="1" id="KW-0614">Plasmid</keyword>
<evidence type="ECO:0000313" key="2">
    <source>
        <dbReference type="Proteomes" id="UP000009081"/>
    </source>
</evidence>
<gene>
    <name evidence="1" type="ordered locus">MexAM1_META2p0528</name>
</gene>
<evidence type="ECO:0000313" key="1">
    <source>
        <dbReference type="EMBL" id="ACS43375.1"/>
    </source>
</evidence>
<dbReference type="Proteomes" id="UP000009081">
    <property type="component" value="Plasmid megaplasmid"/>
</dbReference>